<feature type="domain" description="CBS" evidence="11">
    <location>
        <begin position="297"/>
        <end position="354"/>
    </location>
</feature>
<dbReference type="InterPro" id="IPR002550">
    <property type="entry name" value="CNNM"/>
</dbReference>
<dbReference type="Pfam" id="PF03471">
    <property type="entry name" value="CorC_HlyC"/>
    <property type="match status" value="1"/>
</dbReference>
<keyword evidence="3 9" id="KW-0812">Transmembrane</keyword>
<dbReference type="InterPro" id="IPR044751">
    <property type="entry name" value="Ion_transp-like_CBS"/>
</dbReference>
<comment type="subcellular location">
    <subcellularLocation>
        <location evidence="1">Cell membrane</location>
        <topology evidence="1">Multi-pass membrane protein</topology>
    </subcellularLocation>
</comment>
<dbReference type="RefSeq" id="WP_200354387.1">
    <property type="nucleotide sequence ID" value="NZ_JAENIL010000007.1"/>
</dbReference>
<evidence type="ECO:0000259" key="11">
    <source>
        <dbReference type="PROSITE" id="PS51371"/>
    </source>
</evidence>
<keyword evidence="5 9" id="KW-1133">Transmembrane helix</keyword>
<dbReference type="Pfam" id="PF01595">
    <property type="entry name" value="CNNM"/>
    <property type="match status" value="1"/>
</dbReference>
<keyword evidence="14" id="KW-1185">Reference proteome</keyword>
<evidence type="ECO:0000256" key="6">
    <source>
        <dbReference type="ARBA" id="ARBA00023122"/>
    </source>
</evidence>
<feature type="transmembrane region" description="Helical" evidence="10">
    <location>
        <begin position="20"/>
        <end position="42"/>
    </location>
</feature>
<evidence type="ECO:0000256" key="8">
    <source>
        <dbReference type="PROSITE-ProRule" id="PRU00703"/>
    </source>
</evidence>
<keyword evidence="6 8" id="KW-0129">CBS domain</keyword>
<dbReference type="EMBL" id="JAENIL010000007">
    <property type="protein sequence ID" value="MBK1876170.1"/>
    <property type="molecule type" value="Genomic_DNA"/>
</dbReference>
<dbReference type="GO" id="GO:0005886">
    <property type="term" value="C:plasma membrane"/>
    <property type="evidence" value="ECO:0007669"/>
    <property type="project" value="UniProtKB-SubCell"/>
</dbReference>
<evidence type="ECO:0000256" key="5">
    <source>
        <dbReference type="ARBA" id="ARBA00022989"/>
    </source>
</evidence>
<evidence type="ECO:0000256" key="1">
    <source>
        <dbReference type="ARBA" id="ARBA00004651"/>
    </source>
</evidence>
<dbReference type="InterPro" id="IPR005170">
    <property type="entry name" value="Transptr-assoc_dom"/>
</dbReference>
<dbReference type="SUPFAM" id="SSF56176">
    <property type="entry name" value="FAD-binding/transporter-associated domain-like"/>
    <property type="match status" value="1"/>
</dbReference>
<dbReference type="AlphaFoldDB" id="A0A934VPU2"/>
<dbReference type="Pfam" id="PF00571">
    <property type="entry name" value="CBS"/>
    <property type="match status" value="2"/>
</dbReference>
<evidence type="ECO:0000313" key="14">
    <source>
        <dbReference type="Proteomes" id="UP000617628"/>
    </source>
</evidence>
<evidence type="ECO:0000256" key="9">
    <source>
        <dbReference type="PROSITE-ProRule" id="PRU01193"/>
    </source>
</evidence>
<dbReference type="PROSITE" id="PS51371">
    <property type="entry name" value="CBS"/>
    <property type="match status" value="2"/>
</dbReference>
<dbReference type="SMART" id="SM01091">
    <property type="entry name" value="CorC_HlyC"/>
    <property type="match status" value="1"/>
</dbReference>
<keyword evidence="2" id="KW-1003">Cell membrane</keyword>
<dbReference type="InterPro" id="IPR016169">
    <property type="entry name" value="FAD-bd_PCMH_sub2"/>
</dbReference>
<evidence type="ECO:0000256" key="3">
    <source>
        <dbReference type="ARBA" id="ARBA00022692"/>
    </source>
</evidence>
<feature type="transmembrane region" description="Helical" evidence="10">
    <location>
        <begin position="116"/>
        <end position="134"/>
    </location>
</feature>
<organism evidence="13 14">
    <name type="scientific">Pelagicoccus mobilis</name>
    <dbReference type="NCBI Taxonomy" id="415221"/>
    <lineage>
        <taxon>Bacteria</taxon>
        <taxon>Pseudomonadati</taxon>
        <taxon>Verrucomicrobiota</taxon>
        <taxon>Opitutia</taxon>
        <taxon>Puniceicoccales</taxon>
        <taxon>Pelagicoccaceae</taxon>
        <taxon>Pelagicoccus</taxon>
    </lineage>
</organism>
<evidence type="ECO:0000259" key="12">
    <source>
        <dbReference type="PROSITE" id="PS51846"/>
    </source>
</evidence>
<keyword evidence="7 9" id="KW-0472">Membrane</keyword>
<comment type="caution">
    <text evidence="13">The sequence shown here is derived from an EMBL/GenBank/DDBJ whole genome shotgun (WGS) entry which is preliminary data.</text>
</comment>
<dbReference type="Gene3D" id="3.30.465.10">
    <property type="match status" value="1"/>
</dbReference>
<dbReference type="InterPro" id="IPR051676">
    <property type="entry name" value="UPF0053_domain"/>
</dbReference>
<evidence type="ECO:0000256" key="10">
    <source>
        <dbReference type="SAM" id="Phobius"/>
    </source>
</evidence>
<evidence type="ECO:0000256" key="2">
    <source>
        <dbReference type="ARBA" id="ARBA00022475"/>
    </source>
</evidence>
<name>A0A934VPU2_9BACT</name>
<feature type="domain" description="CNNM transmembrane" evidence="12">
    <location>
        <begin position="18"/>
        <end position="223"/>
    </location>
</feature>
<dbReference type="InterPro" id="IPR000644">
    <property type="entry name" value="CBS_dom"/>
</dbReference>
<evidence type="ECO:0000256" key="4">
    <source>
        <dbReference type="ARBA" id="ARBA00022737"/>
    </source>
</evidence>
<gene>
    <name evidence="13" type="ORF">JIN87_04780</name>
</gene>
<feature type="domain" description="CBS" evidence="11">
    <location>
        <begin position="233"/>
        <end position="292"/>
    </location>
</feature>
<dbReference type="InterPro" id="IPR036318">
    <property type="entry name" value="FAD-bd_PCMH-like_sf"/>
</dbReference>
<dbReference type="PROSITE" id="PS51846">
    <property type="entry name" value="CNNM"/>
    <property type="match status" value="1"/>
</dbReference>
<sequence length="458" mass="50899">MAILRRSDSLVTPTHIYSTFELTTCAVGATLLLALNAIFVGAEFSLVKLRFTRFGSARMIEVRESERVGALLDDMSSTIKLLRLGISVFSIGAAFLVLPLAYSLTLRMGWAPGMELRTSLVMSLLVAVTAHFVLGELVPRAMALQHPVSTIRWSLPFVLVFRFLAKPLSATLNFFSGLVLKVLRLDPDLDLNLLDVEAQIRSLVNEGDELPPMAENIMSNALELRKRVAHDIMIPRNQLRYIDLEDTAEESLEIARKTGHTRFPLCNGDLDDCVGIVHIKDAFRSGQEGTNIDWGALKRPMITFSMDEPLETVLQRFLKTRKHFALLKDEFGGTVGAVTMEDVLEELVGDIQDEFDKEEALVTEKSGGIFQVDGLTALHDLADEIGVEFEAEEVSTFGGYITYQLGRMPQQGESVRINDLEILVSEVDERRILAAQVRVLTEEEKEAEAVSENQGGEE</sequence>
<dbReference type="GO" id="GO:0050660">
    <property type="term" value="F:flavin adenine dinucleotide binding"/>
    <property type="evidence" value="ECO:0007669"/>
    <property type="project" value="InterPro"/>
</dbReference>
<keyword evidence="4" id="KW-0677">Repeat</keyword>
<dbReference type="SUPFAM" id="SSF54631">
    <property type="entry name" value="CBS-domain pair"/>
    <property type="match status" value="1"/>
</dbReference>
<dbReference type="Gene3D" id="3.10.580.10">
    <property type="entry name" value="CBS-domain"/>
    <property type="match status" value="1"/>
</dbReference>
<evidence type="ECO:0000313" key="13">
    <source>
        <dbReference type="EMBL" id="MBK1876170.1"/>
    </source>
</evidence>
<dbReference type="CDD" id="cd04590">
    <property type="entry name" value="CBS_pair_CorC_HlyC_assoc"/>
    <property type="match status" value="1"/>
</dbReference>
<dbReference type="Proteomes" id="UP000617628">
    <property type="component" value="Unassembled WGS sequence"/>
</dbReference>
<protein>
    <submittedName>
        <fullName evidence="13">HlyC/CorC family transporter</fullName>
    </submittedName>
</protein>
<evidence type="ECO:0000256" key="7">
    <source>
        <dbReference type="ARBA" id="ARBA00023136"/>
    </source>
</evidence>
<reference evidence="13" key="1">
    <citation type="submission" date="2021-01" db="EMBL/GenBank/DDBJ databases">
        <title>Modified the classification status of verrucomicrobia.</title>
        <authorList>
            <person name="Feng X."/>
        </authorList>
    </citation>
    <scope>NUCLEOTIDE SEQUENCE</scope>
    <source>
        <strain evidence="13">KCTC 13126</strain>
    </source>
</reference>
<accession>A0A934VPU2</accession>
<dbReference type="PANTHER" id="PTHR43099:SF5">
    <property type="entry name" value="HLYC_CORC FAMILY TRANSPORTER"/>
    <property type="match status" value="1"/>
</dbReference>
<feature type="transmembrane region" description="Helical" evidence="10">
    <location>
        <begin position="81"/>
        <end position="104"/>
    </location>
</feature>
<dbReference type="InterPro" id="IPR046342">
    <property type="entry name" value="CBS_dom_sf"/>
</dbReference>
<dbReference type="PANTHER" id="PTHR43099">
    <property type="entry name" value="UPF0053 PROTEIN YRKA"/>
    <property type="match status" value="1"/>
</dbReference>
<proteinExistence type="predicted"/>
<feature type="transmembrane region" description="Helical" evidence="10">
    <location>
        <begin position="154"/>
        <end position="175"/>
    </location>
</feature>